<dbReference type="InterPro" id="IPR012944">
    <property type="entry name" value="SusD_RagB_dom"/>
</dbReference>
<reference evidence="9" key="1">
    <citation type="submission" date="2024-03" db="EMBL/GenBank/DDBJ databases">
        <title>Chitinophaga horti sp. nov., isolated from garden soil.</title>
        <authorList>
            <person name="Lee D.S."/>
            <person name="Han D.M."/>
            <person name="Baek J.H."/>
            <person name="Choi D.G."/>
            <person name="Jeon J.H."/>
            <person name="Jeon C.O."/>
        </authorList>
    </citation>
    <scope>NUCLEOTIDE SEQUENCE [LARGE SCALE GENOMIC DNA]</scope>
    <source>
        <strain evidence="9">GPA1</strain>
    </source>
</reference>
<dbReference type="Pfam" id="PF14322">
    <property type="entry name" value="SusD-like_3"/>
    <property type="match status" value="1"/>
</dbReference>
<protein>
    <submittedName>
        <fullName evidence="8">RagB/SusD family nutrient uptake outer membrane protein</fullName>
    </submittedName>
</protein>
<dbReference type="Gene3D" id="1.25.40.390">
    <property type="match status" value="1"/>
</dbReference>
<evidence type="ECO:0000256" key="3">
    <source>
        <dbReference type="ARBA" id="ARBA00022729"/>
    </source>
</evidence>
<evidence type="ECO:0000256" key="1">
    <source>
        <dbReference type="ARBA" id="ARBA00004442"/>
    </source>
</evidence>
<evidence type="ECO:0000313" key="8">
    <source>
        <dbReference type="EMBL" id="WZN42675.1"/>
    </source>
</evidence>
<evidence type="ECO:0000256" key="2">
    <source>
        <dbReference type="ARBA" id="ARBA00006275"/>
    </source>
</evidence>
<feature type="domain" description="SusD-like N-terminal" evidence="7">
    <location>
        <begin position="25"/>
        <end position="220"/>
    </location>
</feature>
<dbReference type="InterPro" id="IPR011990">
    <property type="entry name" value="TPR-like_helical_dom_sf"/>
</dbReference>
<organism evidence="8 9">
    <name type="scientific">Chitinophaga pollutisoli</name>
    <dbReference type="NCBI Taxonomy" id="3133966"/>
    <lineage>
        <taxon>Bacteria</taxon>
        <taxon>Pseudomonadati</taxon>
        <taxon>Bacteroidota</taxon>
        <taxon>Chitinophagia</taxon>
        <taxon>Chitinophagales</taxon>
        <taxon>Chitinophagaceae</taxon>
        <taxon>Chitinophaga</taxon>
    </lineage>
</organism>
<comment type="subcellular location">
    <subcellularLocation>
        <location evidence="1">Cell outer membrane</location>
    </subcellularLocation>
</comment>
<dbReference type="RefSeq" id="WP_341837509.1">
    <property type="nucleotide sequence ID" value="NZ_CP149822.1"/>
</dbReference>
<sequence length="477" mass="53386">MKSHTYKLVGMAAMVLGLAQGCTSFVDLKSPTVVNRDDYFNRESDITAAVNGMYNSLRGYYNNYFVVAEVPSDNTEANNGNLAYAEVDQQTWLNNNSYFQSLWLNSYNTIGRANIILDKIDAIAMNDNLKKQYKGEALFVRSLMYLQLAQFFGDVPLILKEVKTEAEAYSYLREPIAKVYAQVETDLLAAIEALPPVYTGANVGRAPKAAAQALLGKMYLVSKQFPKAVPVLKAAKEDANFGLLDDYAQVFSVDNRNNKEILFAVQYIANGNGEGSSFCIRFAPFGSGTDITTGAFPAGSNQGTEDLNDAFEADDARKPVAIARYATTNALYTRKFLDRPIANNEGKNLWPVIRYADVLLMYAEALNETGATGEAIKPLNEVRFRADLDDVPDVGQTALRDTIQHERRVELCFEGHRYLDLLRTGKMLEVMRAYKEKYKGVGYLVENYDIRDRNVLFPIPFRERSLNPELSQNLGYD</sequence>
<dbReference type="Pfam" id="PF07980">
    <property type="entry name" value="SusD_RagB"/>
    <property type="match status" value="1"/>
</dbReference>
<evidence type="ECO:0000313" key="9">
    <source>
        <dbReference type="Proteomes" id="UP001485459"/>
    </source>
</evidence>
<gene>
    <name evidence="8" type="ORF">WJU16_06460</name>
</gene>
<name>A0ABZ2YS98_9BACT</name>
<keyword evidence="5" id="KW-0998">Cell outer membrane</keyword>
<keyword evidence="3" id="KW-0732">Signal</keyword>
<dbReference type="Proteomes" id="UP001485459">
    <property type="component" value="Chromosome"/>
</dbReference>
<comment type="similarity">
    <text evidence="2">Belongs to the SusD family.</text>
</comment>
<evidence type="ECO:0000256" key="5">
    <source>
        <dbReference type="ARBA" id="ARBA00023237"/>
    </source>
</evidence>
<dbReference type="CDD" id="cd08977">
    <property type="entry name" value="SusD"/>
    <property type="match status" value="1"/>
</dbReference>
<evidence type="ECO:0000259" key="7">
    <source>
        <dbReference type="Pfam" id="PF14322"/>
    </source>
</evidence>
<feature type="domain" description="RagB/SusD" evidence="6">
    <location>
        <begin position="304"/>
        <end position="476"/>
    </location>
</feature>
<evidence type="ECO:0000256" key="4">
    <source>
        <dbReference type="ARBA" id="ARBA00023136"/>
    </source>
</evidence>
<dbReference type="SUPFAM" id="SSF48452">
    <property type="entry name" value="TPR-like"/>
    <property type="match status" value="1"/>
</dbReference>
<dbReference type="InterPro" id="IPR033985">
    <property type="entry name" value="SusD-like_N"/>
</dbReference>
<evidence type="ECO:0000259" key="6">
    <source>
        <dbReference type="Pfam" id="PF07980"/>
    </source>
</evidence>
<dbReference type="EMBL" id="CP149822">
    <property type="protein sequence ID" value="WZN42675.1"/>
    <property type="molecule type" value="Genomic_DNA"/>
</dbReference>
<keyword evidence="9" id="KW-1185">Reference proteome</keyword>
<dbReference type="PROSITE" id="PS51257">
    <property type="entry name" value="PROKAR_LIPOPROTEIN"/>
    <property type="match status" value="1"/>
</dbReference>
<proteinExistence type="inferred from homology"/>
<keyword evidence="4" id="KW-0472">Membrane</keyword>
<accession>A0ABZ2YS98</accession>